<dbReference type="EMBL" id="JAQIZZ010000007">
    <property type="protein sequence ID" value="KAJ5532029.1"/>
    <property type="molecule type" value="Genomic_DNA"/>
</dbReference>
<dbReference type="InterPro" id="IPR053181">
    <property type="entry name" value="EcdB-like_regulator"/>
</dbReference>
<dbReference type="AlphaFoldDB" id="A0AAD6CNF2"/>
<dbReference type="GO" id="GO:0006351">
    <property type="term" value="P:DNA-templated transcription"/>
    <property type="evidence" value="ECO:0007669"/>
    <property type="project" value="InterPro"/>
</dbReference>
<keyword evidence="1" id="KW-0539">Nucleus</keyword>
<sequence>MILKRMDDLELLIQSRTNDPLPVNLFNNVPSTSPSIPFGEVSVIDEQTQWKPSFANIDEVLKWPVFDDQNFDQQFRLLSLPEEDNCQPELPMSVDLDFHAADHLLRSFFDDVHIFNPTLKEEDVREYVKLVQFNGIGWDATSCLLLLIYAHGSIATPFVNHGPGVSSSSFRQSKGFLRAESYFFAAQKRMGMLLCRNGAIEAQCFFLAGVYLMATLRPVGAWRMFVQALACCQGFSIHRTKDNAYEDEWNTKQRIYWTCFKSELELRLELNLSPKNMLDLSYPTFFPSPPDGLKTKDEAAWYFYLAEIALRRLENRILGYLYQPDALIPVSKMEYAILDFEEQADAWLLSLPEALALNIDTPDKDQYEPFRFILSGHFLDCQETMYWQFLVEAIHGRVHGTSDLFLRKGLKVCVDRIQQNHKGFYHRHHGTWLMLRSCTRSALVLLAAERSVDLVHLLPLGWEEAVIGVTKMLKFWKDESRDVFEMLEILQALPSSGVSSYMGLAC</sequence>
<organism evidence="3 4">
    <name type="scientific">Penicillium frequentans</name>
    <dbReference type="NCBI Taxonomy" id="3151616"/>
    <lineage>
        <taxon>Eukaryota</taxon>
        <taxon>Fungi</taxon>
        <taxon>Dikarya</taxon>
        <taxon>Ascomycota</taxon>
        <taxon>Pezizomycotina</taxon>
        <taxon>Eurotiomycetes</taxon>
        <taxon>Eurotiomycetidae</taxon>
        <taxon>Eurotiales</taxon>
        <taxon>Aspergillaceae</taxon>
        <taxon>Penicillium</taxon>
    </lineage>
</organism>
<dbReference type="PANTHER" id="PTHR47785:SF7">
    <property type="entry name" value="ZN(II)2CYS6 TRANSCRIPTION FACTOR (EUROFUNG)"/>
    <property type="match status" value="1"/>
</dbReference>
<dbReference type="Pfam" id="PF04082">
    <property type="entry name" value="Fungal_trans"/>
    <property type="match status" value="1"/>
</dbReference>
<gene>
    <name evidence="3" type="ORF">N7494_008581</name>
</gene>
<evidence type="ECO:0000313" key="3">
    <source>
        <dbReference type="EMBL" id="KAJ5532029.1"/>
    </source>
</evidence>
<feature type="domain" description="Xylanolytic transcriptional activator regulatory" evidence="2">
    <location>
        <begin position="105"/>
        <end position="325"/>
    </location>
</feature>
<proteinExistence type="predicted"/>
<reference evidence="3 4" key="1">
    <citation type="journal article" date="2023" name="IMA Fungus">
        <title>Comparative genomic study of the Penicillium genus elucidates a diverse pangenome and 15 lateral gene transfer events.</title>
        <authorList>
            <person name="Petersen C."/>
            <person name="Sorensen T."/>
            <person name="Nielsen M.R."/>
            <person name="Sondergaard T.E."/>
            <person name="Sorensen J.L."/>
            <person name="Fitzpatrick D.A."/>
            <person name="Frisvad J.C."/>
            <person name="Nielsen K.L."/>
        </authorList>
    </citation>
    <scope>NUCLEOTIDE SEQUENCE [LARGE SCALE GENOMIC DNA]</scope>
    <source>
        <strain evidence="3 4">IBT 35679</strain>
    </source>
</reference>
<comment type="caution">
    <text evidence="3">The sequence shown here is derived from an EMBL/GenBank/DDBJ whole genome shotgun (WGS) entry which is preliminary data.</text>
</comment>
<dbReference type="GO" id="GO:0008270">
    <property type="term" value="F:zinc ion binding"/>
    <property type="evidence" value="ECO:0007669"/>
    <property type="project" value="InterPro"/>
</dbReference>
<protein>
    <recommendedName>
        <fullName evidence="2">Xylanolytic transcriptional activator regulatory domain-containing protein</fullName>
    </recommendedName>
</protein>
<name>A0AAD6CNF2_9EURO</name>
<dbReference type="PANTHER" id="PTHR47785">
    <property type="entry name" value="ZN(II)2CYS6 TRANSCRIPTION FACTOR (EUROFUNG)-RELATED-RELATED"/>
    <property type="match status" value="1"/>
</dbReference>
<dbReference type="Proteomes" id="UP001220324">
    <property type="component" value="Unassembled WGS sequence"/>
</dbReference>
<dbReference type="InterPro" id="IPR007219">
    <property type="entry name" value="XnlR_reg_dom"/>
</dbReference>
<dbReference type="GO" id="GO:0003677">
    <property type="term" value="F:DNA binding"/>
    <property type="evidence" value="ECO:0007669"/>
    <property type="project" value="InterPro"/>
</dbReference>
<evidence type="ECO:0000259" key="2">
    <source>
        <dbReference type="Pfam" id="PF04082"/>
    </source>
</evidence>
<evidence type="ECO:0000313" key="4">
    <source>
        <dbReference type="Proteomes" id="UP001220324"/>
    </source>
</evidence>
<evidence type="ECO:0000256" key="1">
    <source>
        <dbReference type="ARBA" id="ARBA00023242"/>
    </source>
</evidence>
<accession>A0AAD6CNF2</accession>
<dbReference type="CDD" id="cd12148">
    <property type="entry name" value="fungal_TF_MHR"/>
    <property type="match status" value="1"/>
</dbReference>
<keyword evidence="4" id="KW-1185">Reference proteome</keyword>